<dbReference type="EMBL" id="CAJNDS010002749">
    <property type="protein sequence ID" value="CAE7584007.1"/>
    <property type="molecule type" value="Genomic_DNA"/>
</dbReference>
<sequence length="1273" mass="139009">MVRFVGFLVIALAAGIRSKSDQAWPWEEHPASSPEELQELLRTLLAQNTAEATREEPPSDTGDAVAQEETLRERVASIREDWQSAGATTCHQQLGDLMNSLTLACEGKQPKADWLLDYYPALPNKTCADSVSDIFAIGNELVKTLRVSRDAVASFDVAGETVRRYQALSFLRSWLVDLTKTLQHALLWAGFWDGDPENRTTQATLTNFAKAIEHATVHPNSFLGRAIEASENLNACYEDTQTSALAGNMWSIASMSFVLGMRERAQGTVIALVNKQITGERNLSQSVLSTHEIPTVGLAAWGLGFWSPKVLVVDLMGTCDTTSPVLRKRLLTRLPSWAKSMNWSPEAFAMRTRLRWQCIDCSGTCSLDAALAAHVEKLLKAKEEQDRKDQELHKVVSPHFAAMAAAGPRQEELGLADKLIRSWDKYSGDSRGKDLIKLHLHRLQLQKEHQSRYWKAVLWRPKHTSQHLRVEQLLRQNADPSSLDRLGRTPLTCAAGEGHLKVVEALLRAGAEVDARGEGGETALEMAAEQGYLNVVTTLLLDGAEPGACNAHCIVSVAEKGHLNVVETLLKAGVPLESRDERGRTALIYAAMKGLVNVVRFLVRAGAELEARDQSGYTSLMLAAFNGKLEVVEVLIEAGAQLEASCKGGTALTVAAGHGHLRVVESLLKAGAQLDATSADGRELTPLASAAEQGHLRVVEALLKAGAQLEAQDKKGNTALIFAAREKRQEVVRALLEARAQAAARDADGYTALTYAVFTGQLQVVEALLKAGAHADAFDKVSGCQETPFILEVGIQELRPDDSLRAALEAAESSKLVLANYSILARPEVCRIAATELRGIMLQQLESLLLFLMDMAPFWVETYGPKTGCSLSYAAVNLYHAVHWVICPATAGNGSSGSCSYVELVATTAAAQRPRWFASHAWSEPVPNFVACLRRHTAVRGLQGTDPYWVCAYANNQHLLHQEISEDPCETSFYRAMKLCCGVLLILDVAATAMSRVWCCFEESIAVSERDSEEPLLLDIATAHVAHRGEEAQQQEPKAQVVTDGLAGDEHRMMPVLGLLAKAQREAAFPIEVLEKGIRRQFELRHGRPPLDHEAYDNVNQALGSHFALAGWFVCVKNASDTEPLLRALAADRSRSMVELSLTGCSGFRDVDLQSLLRHLPKELRVLRLDLAFTGLEAPFGLQSALAGECADETEEATATKDMLTLPRSLKRLALRFAGSPTLRHLQGLPPLLQPLSLECLELWLSNLPLLSDVGLLGTEIRKQESTAALASI</sequence>
<evidence type="ECO:0000313" key="5">
    <source>
        <dbReference type="EMBL" id="CAE7584007.1"/>
    </source>
</evidence>
<dbReference type="InterPro" id="IPR002110">
    <property type="entry name" value="Ankyrin_rpt"/>
</dbReference>
<dbReference type="PANTHER" id="PTHR24126:SF14">
    <property type="entry name" value="ANK_REP_REGION DOMAIN-CONTAINING PROTEIN"/>
    <property type="match status" value="1"/>
</dbReference>
<feature type="repeat" description="ANK" evidence="3">
    <location>
        <begin position="519"/>
        <end position="551"/>
    </location>
</feature>
<proteinExistence type="predicted"/>
<evidence type="ECO:0000313" key="6">
    <source>
        <dbReference type="Proteomes" id="UP000604046"/>
    </source>
</evidence>
<feature type="repeat" description="ANK" evidence="3">
    <location>
        <begin position="582"/>
        <end position="614"/>
    </location>
</feature>
<feature type="repeat" description="ANK" evidence="3">
    <location>
        <begin position="615"/>
        <end position="647"/>
    </location>
</feature>
<dbReference type="Proteomes" id="UP000604046">
    <property type="component" value="Unassembled WGS sequence"/>
</dbReference>
<dbReference type="OrthoDB" id="6718656at2759"/>
<feature type="chain" id="PRO_5032363007" evidence="4">
    <location>
        <begin position="19"/>
        <end position="1273"/>
    </location>
</feature>
<dbReference type="InterPro" id="IPR036770">
    <property type="entry name" value="Ankyrin_rpt-contain_sf"/>
</dbReference>
<dbReference type="AlphaFoldDB" id="A0A812UKX3"/>
<feature type="repeat" description="ANK" evidence="3">
    <location>
        <begin position="486"/>
        <end position="518"/>
    </location>
</feature>
<feature type="repeat" description="ANK" evidence="3">
    <location>
        <begin position="682"/>
        <end position="714"/>
    </location>
</feature>
<gene>
    <name evidence="5" type="primary">ANKRD50</name>
    <name evidence="5" type="ORF">SNAT2548_LOCUS33310</name>
</gene>
<feature type="repeat" description="ANK" evidence="3">
    <location>
        <begin position="647"/>
        <end position="679"/>
    </location>
</feature>
<dbReference type="PANTHER" id="PTHR24126">
    <property type="entry name" value="ANKYRIN REPEAT, PH AND SEC7 DOMAIN CONTAINING PROTEIN SECG-RELATED"/>
    <property type="match status" value="1"/>
</dbReference>
<feature type="repeat" description="ANK" evidence="3">
    <location>
        <begin position="715"/>
        <end position="747"/>
    </location>
</feature>
<feature type="repeat" description="ANK" evidence="3">
    <location>
        <begin position="748"/>
        <end position="780"/>
    </location>
</feature>
<dbReference type="Pfam" id="PF12796">
    <property type="entry name" value="Ank_2"/>
    <property type="match status" value="3"/>
</dbReference>
<keyword evidence="1" id="KW-0677">Repeat</keyword>
<keyword evidence="6" id="KW-1185">Reference proteome</keyword>
<dbReference type="Pfam" id="PF00023">
    <property type="entry name" value="Ank"/>
    <property type="match status" value="1"/>
</dbReference>
<reference evidence="5" key="1">
    <citation type="submission" date="2021-02" db="EMBL/GenBank/DDBJ databases">
        <authorList>
            <person name="Dougan E. K."/>
            <person name="Rhodes N."/>
            <person name="Thang M."/>
            <person name="Chan C."/>
        </authorList>
    </citation>
    <scope>NUCLEOTIDE SEQUENCE</scope>
</reference>
<organism evidence="5 6">
    <name type="scientific">Symbiodinium natans</name>
    <dbReference type="NCBI Taxonomy" id="878477"/>
    <lineage>
        <taxon>Eukaryota</taxon>
        <taxon>Sar</taxon>
        <taxon>Alveolata</taxon>
        <taxon>Dinophyceae</taxon>
        <taxon>Suessiales</taxon>
        <taxon>Symbiodiniaceae</taxon>
        <taxon>Symbiodinium</taxon>
    </lineage>
</organism>
<accession>A0A812UKX3</accession>
<keyword evidence="4" id="KW-0732">Signal</keyword>
<evidence type="ECO:0000256" key="3">
    <source>
        <dbReference type="PROSITE-ProRule" id="PRU00023"/>
    </source>
</evidence>
<evidence type="ECO:0000256" key="4">
    <source>
        <dbReference type="SAM" id="SignalP"/>
    </source>
</evidence>
<dbReference type="PROSITE" id="PS50297">
    <property type="entry name" value="ANK_REP_REGION"/>
    <property type="match status" value="8"/>
</dbReference>
<dbReference type="SUPFAM" id="SSF48403">
    <property type="entry name" value="Ankyrin repeat"/>
    <property type="match status" value="1"/>
</dbReference>
<evidence type="ECO:0000256" key="1">
    <source>
        <dbReference type="ARBA" id="ARBA00022737"/>
    </source>
</evidence>
<dbReference type="PRINTS" id="PR01415">
    <property type="entry name" value="ANKYRIN"/>
</dbReference>
<name>A0A812UKX3_9DINO</name>
<dbReference type="SMART" id="SM00248">
    <property type="entry name" value="ANK"/>
    <property type="match status" value="9"/>
</dbReference>
<comment type="caution">
    <text evidence="5">The sequence shown here is derived from an EMBL/GenBank/DDBJ whole genome shotgun (WGS) entry which is preliminary data.</text>
</comment>
<dbReference type="Gene3D" id="1.25.40.20">
    <property type="entry name" value="Ankyrin repeat-containing domain"/>
    <property type="match status" value="4"/>
</dbReference>
<protein>
    <submittedName>
        <fullName evidence="5">ANKRD50 protein</fullName>
    </submittedName>
</protein>
<keyword evidence="2 3" id="KW-0040">ANK repeat</keyword>
<dbReference type="InterPro" id="IPR032675">
    <property type="entry name" value="LRR_dom_sf"/>
</dbReference>
<dbReference type="Gene3D" id="3.80.10.10">
    <property type="entry name" value="Ribonuclease Inhibitor"/>
    <property type="match status" value="1"/>
</dbReference>
<evidence type="ECO:0000256" key="2">
    <source>
        <dbReference type="ARBA" id="ARBA00023043"/>
    </source>
</evidence>
<dbReference type="PROSITE" id="PS50088">
    <property type="entry name" value="ANK_REPEAT"/>
    <property type="match status" value="8"/>
</dbReference>
<feature type="signal peptide" evidence="4">
    <location>
        <begin position="1"/>
        <end position="18"/>
    </location>
</feature>